<keyword evidence="7" id="KW-0732">Signal</keyword>
<dbReference type="PANTHER" id="PTHR40942:SF4">
    <property type="entry name" value="CYTOCHROME C5"/>
    <property type="match status" value="1"/>
</dbReference>
<evidence type="ECO:0000256" key="6">
    <source>
        <dbReference type="PROSITE-ProRule" id="PRU00433"/>
    </source>
</evidence>
<dbReference type="PANTHER" id="PTHR40942">
    <property type="match status" value="1"/>
</dbReference>
<feature type="domain" description="Cytochrome c" evidence="8">
    <location>
        <begin position="41"/>
        <end position="121"/>
    </location>
</feature>
<keyword evidence="3 6" id="KW-0479">Metal-binding</keyword>
<accession>A0A1F6UVG1</accession>
<organism evidence="9 10">
    <name type="scientific">Candidatus Muproteobacteria bacterium RBG_16_60_9</name>
    <dbReference type="NCBI Taxonomy" id="1817755"/>
    <lineage>
        <taxon>Bacteria</taxon>
        <taxon>Pseudomonadati</taxon>
        <taxon>Pseudomonadota</taxon>
        <taxon>Candidatus Muproteobacteria</taxon>
    </lineage>
</organism>
<dbReference type="EMBL" id="MFSP01000199">
    <property type="protein sequence ID" value="OGI61385.1"/>
    <property type="molecule type" value="Genomic_DNA"/>
</dbReference>
<dbReference type="PROSITE" id="PS51007">
    <property type="entry name" value="CYTC"/>
    <property type="match status" value="2"/>
</dbReference>
<evidence type="ECO:0000256" key="5">
    <source>
        <dbReference type="ARBA" id="ARBA00023004"/>
    </source>
</evidence>
<dbReference type="InterPro" id="IPR002323">
    <property type="entry name" value="Cyt_CIE"/>
</dbReference>
<evidence type="ECO:0000256" key="2">
    <source>
        <dbReference type="ARBA" id="ARBA00022617"/>
    </source>
</evidence>
<protein>
    <recommendedName>
        <fullName evidence="8">Cytochrome c domain-containing protein</fullName>
    </recommendedName>
</protein>
<dbReference type="InterPro" id="IPR036909">
    <property type="entry name" value="Cyt_c-like_dom_sf"/>
</dbReference>
<dbReference type="InterPro" id="IPR009056">
    <property type="entry name" value="Cyt_c-like_dom"/>
</dbReference>
<dbReference type="Proteomes" id="UP000179076">
    <property type="component" value="Unassembled WGS sequence"/>
</dbReference>
<dbReference type="GO" id="GO:0005506">
    <property type="term" value="F:iron ion binding"/>
    <property type="evidence" value="ECO:0007669"/>
    <property type="project" value="InterPro"/>
</dbReference>
<proteinExistence type="predicted"/>
<evidence type="ECO:0000259" key="8">
    <source>
        <dbReference type="PROSITE" id="PS51007"/>
    </source>
</evidence>
<dbReference type="Pfam" id="PF13442">
    <property type="entry name" value="Cytochrome_CBB3"/>
    <property type="match status" value="2"/>
</dbReference>
<dbReference type="GO" id="GO:0009055">
    <property type="term" value="F:electron transfer activity"/>
    <property type="evidence" value="ECO:0007669"/>
    <property type="project" value="InterPro"/>
</dbReference>
<keyword evidence="2 6" id="KW-0349">Heme</keyword>
<reference evidence="9 10" key="1">
    <citation type="journal article" date="2016" name="Nat. Commun.">
        <title>Thousands of microbial genomes shed light on interconnected biogeochemical processes in an aquifer system.</title>
        <authorList>
            <person name="Anantharaman K."/>
            <person name="Brown C.T."/>
            <person name="Hug L.A."/>
            <person name="Sharon I."/>
            <person name="Castelle C.J."/>
            <person name="Probst A.J."/>
            <person name="Thomas B.C."/>
            <person name="Singh A."/>
            <person name="Wilkins M.J."/>
            <person name="Karaoz U."/>
            <person name="Brodie E.L."/>
            <person name="Williams K.H."/>
            <person name="Hubbard S.S."/>
            <person name="Banfield J.F."/>
        </authorList>
    </citation>
    <scope>NUCLEOTIDE SEQUENCE [LARGE SCALE GENOMIC DNA]</scope>
</reference>
<evidence type="ECO:0000256" key="1">
    <source>
        <dbReference type="ARBA" id="ARBA00022448"/>
    </source>
</evidence>
<feature type="domain" description="Cytochrome c" evidence="8">
    <location>
        <begin position="135"/>
        <end position="200"/>
    </location>
</feature>
<sequence length="200" mass="20815">MKLKTHGKKPQVRGIGCAWRIVLGALILAAPIASNATDVAAGGRTGKDVVEKECFACHGSGAKGSPKIGDRAAWRTRAAQGLSGLTQTALDGLRQMPAHGGNPQLSDLEIARAITYMVNQSGGRWVEPLDDKALAQGLSGKRVVELQCAQCHRSGAGGAPKIGDKDAWIARLKRGLDYTVRSAINGHGGMPARGGMASLT</sequence>
<name>A0A1F6UVG1_9PROT</name>
<feature type="non-terminal residue" evidence="9">
    <location>
        <position position="200"/>
    </location>
</feature>
<evidence type="ECO:0000313" key="9">
    <source>
        <dbReference type="EMBL" id="OGI61385.1"/>
    </source>
</evidence>
<dbReference type="PRINTS" id="PR00607">
    <property type="entry name" value="CYTCHROMECIE"/>
</dbReference>
<evidence type="ECO:0000313" key="10">
    <source>
        <dbReference type="Proteomes" id="UP000179076"/>
    </source>
</evidence>
<dbReference type="AlphaFoldDB" id="A0A1F6UVG1"/>
<keyword evidence="5 6" id="KW-0408">Iron</keyword>
<evidence type="ECO:0000256" key="3">
    <source>
        <dbReference type="ARBA" id="ARBA00022723"/>
    </source>
</evidence>
<feature type="signal peptide" evidence="7">
    <location>
        <begin position="1"/>
        <end position="36"/>
    </location>
</feature>
<keyword evidence="4" id="KW-0249">Electron transport</keyword>
<gene>
    <name evidence="9" type="ORF">A2W18_09305</name>
</gene>
<dbReference type="GO" id="GO:0020037">
    <property type="term" value="F:heme binding"/>
    <property type="evidence" value="ECO:0007669"/>
    <property type="project" value="InterPro"/>
</dbReference>
<evidence type="ECO:0000256" key="4">
    <source>
        <dbReference type="ARBA" id="ARBA00022982"/>
    </source>
</evidence>
<feature type="chain" id="PRO_5009527057" description="Cytochrome c domain-containing protein" evidence="7">
    <location>
        <begin position="37"/>
        <end position="200"/>
    </location>
</feature>
<keyword evidence="1" id="KW-0813">Transport</keyword>
<comment type="caution">
    <text evidence="9">The sequence shown here is derived from an EMBL/GenBank/DDBJ whole genome shotgun (WGS) entry which is preliminary data.</text>
</comment>
<dbReference type="Gene3D" id="1.10.760.10">
    <property type="entry name" value="Cytochrome c-like domain"/>
    <property type="match status" value="2"/>
</dbReference>
<dbReference type="SUPFAM" id="SSF46626">
    <property type="entry name" value="Cytochrome c"/>
    <property type="match status" value="2"/>
</dbReference>
<evidence type="ECO:0000256" key="7">
    <source>
        <dbReference type="SAM" id="SignalP"/>
    </source>
</evidence>